<dbReference type="GO" id="GO:0005789">
    <property type="term" value="C:endoplasmic reticulum membrane"/>
    <property type="evidence" value="ECO:0007669"/>
    <property type="project" value="UniProtKB-SubCell"/>
</dbReference>
<accession>A0A9P6KE27</accession>
<keyword evidence="3" id="KW-0256">Endoplasmic reticulum</keyword>
<dbReference type="PANTHER" id="PTHR31394">
    <property type="entry name" value="TRANSMEMBRANE PROTEIN 199"/>
    <property type="match status" value="1"/>
</dbReference>
<dbReference type="Pfam" id="PF11712">
    <property type="entry name" value="Vma12"/>
    <property type="match status" value="1"/>
</dbReference>
<feature type="transmembrane region" description="Helical" evidence="7">
    <location>
        <begin position="164"/>
        <end position="184"/>
    </location>
</feature>
<proteinExistence type="predicted"/>
<dbReference type="AlphaFoldDB" id="A0A9P6KE27"/>
<keyword evidence="9" id="KW-1185">Reference proteome</keyword>
<dbReference type="OrthoDB" id="19981at2759"/>
<dbReference type="EMBL" id="JAABOA010001171">
    <property type="protein sequence ID" value="KAF9582129.1"/>
    <property type="molecule type" value="Genomic_DNA"/>
</dbReference>
<keyword evidence="2 7" id="KW-0812">Transmembrane</keyword>
<evidence type="ECO:0000256" key="6">
    <source>
        <dbReference type="SAM" id="MobiDB-lite"/>
    </source>
</evidence>
<evidence type="ECO:0000256" key="1">
    <source>
        <dbReference type="ARBA" id="ARBA00004477"/>
    </source>
</evidence>
<comment type="subcellular location">
    <subcellularLocation>
        <location evidence="1">Endoplasmic reticulum membrane</location>
        <topology evidence="1">Multi-pass membrane protein</topology>
    </subcellularLocation>
</comment>
<feature type="transmembrane region" description="Helical" evidence="7">
    <location>
        <begin position="196"/>
        <end position="214"/>
    </location>
</feature>
<dbReference type="PANTHER" id="PTHR31394:SF1">
    <property type="entry name" value="TRANSMEMBRANE PROTEIN 199"/>
    <property type="match status" value="1"/>
</dbReference>
<sequence length="253" mass="28145">MKWTPRLESAFKRLKDSTSNTDTTLLPEELATMTKVDDILQRCDSNTTSPLKDVAPKDLKGKKTDSLEPELVECVDMSLIGKVSKLLLKYGAAEGADGNQKDYIHDMIRGSFSPELERIMDKVKAQIAEKEYQRMVASVDPHSSHNSSLGANLSQDLKDVRSHTLGIVNVLYTGVAVFAAVYLISGHFVQDLGMRVLLSFFAFVFIVACEAYLYTRHTSIANELTPDRRKRTARSSSKDTVTTTTSFSKVKLD</sequence>
<evidence type="ECO:0000256" key="4">
    <source>
        <dbReference type="ARBA" id="ARBA00022989"/>
    </source>
</evidence>
<dbReference type="InterPro" id="IPR021013">
    <property type="entry name" value="ATPase_Vma12"/>
</dbReference>
<evidence type="ECO:0000256" key="7">
    <source>
        <dbReference type="SAM" id="Phobius"/>
    </source>
</evidence>
<keyword evidence="4 7" id="KW-1133">Transmembrane helix</keyword>
<feature type="region of interest" description="Disordered" evidence="6">
    <location>
        <begin position="229"/>
        <end position="253"/>
    </location>
</feature>
<feature type="compositionally biased region" description="Low complexity" evidence="6">
    <location>
        <begin position="238"/>
        <end position="253"/>
    </location>
</feature>
<name>A0A9P6KE27_9FUNG</name>
<dbReference type="Proteomes" id="UP000780801">
    <property type="component" value="Unassembled WGS sequence"/>
</dbReference>
<protein>
    <submittedName>
        <fullName evidence="8">Uncharacterized protein</fullName>
    </submittedName>
</protein>
<evidence type="ECO:0000313" key="9">
    <source>
        <dbReference type="Proteomes" id="UP000780801"/>
    </source>
</evidence>
<reference evidence="8" key="1">
    <citation type="journal article" date="2020" name="Fungal Divers.">
        <title>Resolving the Mortierellaceae phylogeny through synthesis of multi-gene phylogenetics and phylogenomics.</title>
        <authorList>
            <person name="Vandepol N."/>
            <person name="Liber J."/>
            <person name="Desiro A."/>
            <person name="Na H."/>
            <person name="Kennedy M."/>
            <person name="Barry K."/>
            <person name="Grigoriev I.V."/>
            <person name="Miller A.N."/>
            <person name="O'Donnell K."/>
            <person name="Stajich J.E."/>
            <person name="Bonito G."/>
        </authorList>
    </citation>
    <scope>NUCLEOTIDE SEQUENCE</scope>
    <source>
        <strain evidence="8">KOD1015</strain>
    </source>
</reference>
<keyword evidence="5 7" id="KW-0472">Membrane</keyword>
<evidence type="ECO:0000313" key="8">
    <source>
        <dbReference type="EMBL" id="KAF9582129.1"/>
    </source>
</evidence>
<evidence type="ECO:0000256" key="5">
    <source>
        <dbReference type="ARBA" id="ARBA00023136"/>
    </source>
</evidence>
<comment type="caution">
    <text evidence="8">The sequence shown here is derived from an EMBL/GenBank/DDBJ whole genome shotgun (WGS) entry which is preliminary data.</text>
</comment>
<gene>
    <name evidence="8" type="ORF">BGW38_000609</name>
</gene>
<evidence type="ECO:0000256" key="2">
    <source>
        <dbReference type="ARBA" id="ARBA00022692"/>
    </source>
</evidence>
<dbReference type="GO" id="GO:0070072">
    <property type="term" value="P:vacuolar proton-transporting V-type ATPase complex assembly"/>
    <property type="evidence" value="ECO:0007669"/>
    <property type="project" value="InterPro"/>
</dbReference>
<organism evidence="8 9">
    <name type="scientific">Lunasporangiospora selenospora</name>
    <dbReference type="NCBI Taxonomy" id="979761"/>
    <lineage>
        <taxon>Eukaryota</taxon>
        <taxon>Fungi</taxon>
        <taxon>Fungi incertae sedis</taxon>
        <taxon>Mucoromycota</taxon>
        <taxon>Mortierellomycotina</taxon>
        <taxon>Mortierellomycetes</taxon>
        <taxon>Mortierellales</taxon>
        <taxon>Mortierellaceae</taxon>
        <taxon>Lunasporangiospora</taxon>
    </lineage>
</organism>
<evidence type="ECO:0000256" key="3">
    <source>
        <dbReference type="ARBA" id="ARBA00022824"/>
    </source>
</evidence>